<sequence>MPTHGGHHDPLLSRHALIRPGSPVRTAGAGGMSAFAALAIFLVAFYFIATEKADKVKVVLIAAGLMAVLGLIPGAGVFFSEHEGIDWNVIFLLFGMMVIVGVIKQTGVFDYLAIWAAKKSKGRPYRLMVMLMAITAIASPFLDNVTTIMLVAPVTIVVCNRLRIAAQPYLIAEVLASNIGGAATLIGDPPNIIIGSRAGLTFNDFLMHMAPIVVVIFAVFVLGARWLFASSFQYNAEHVAEVMALQERRAITDPRLLARCLVVLAAVVAGFGLHAVVHVEPSIVALVGAGVMLLVSRSNVSEVLREVEWPTLVFFMGLFVMVAGLVHTGVIAAIGTWALDTLGDNYFVAATALLFGSGALGAFFDNIPYVATTAPIVEGVVAAAPDPQTGQALWWAFALGADFGGNGTAVAASANVVALGIAARNGHKISFWQFTRYGIVVTVLSTVLAWLYVWMRYFT</sequence>
<reference evidence="10" key="1">
    <citation type="submission" date="2016-04" db="EMBL/GenBank/DDBJ databases">
        <authorList>
            <person name="Evans L.H."/>
            <person name="Alamgir A."/>
            <person name="Owens N."/>
            <person name="Weber N.D."/>
            <person name="Virtaneva K."/>
            <person name="Barbian K."/>
            <person name="Babar A."/>
            <person name="Rosenke K."/>
        </authorList>
    </citation>
    <scope>NUCLEOTIDE SEQUENCE</scope>
    <source>
        <strain evidence="10">Nono1</strain>
    </source>
</reference>
<feature type="transmembrane region" description="Helical" evidence="8">
    <location>
        <begin position="312"/>
        <end position="339"/>
    </location>
</feature>
<evidence type="ECO:0000256" key="1">
    <source>
        <dbReference type="ARBA" id="ARBA00004651"/>
    </source>
</evidence>
<dbReference type="PANTHER" id="PTHR43568:SF1">
    <property type="entry name" value="P PROTEIN"/>
    <property type="match status" value="1"/>
</dbReference>
<evidence type="ECO:0000256" key="6">
    <source>
        <dbReference type="ARBA" id="ARBA00022989"/>
    </source>
</evidence>
<accession>A0A1M4E511</accession>
<dbReference type="GO" id="GO:0005886">
    <property type="term" value="C:plasma membrane"/>
    <property type="evidence" value="ECO:0007669"/>
    <property type="project" value="UniProtKB-SubCell"/>
</dbReference>
<dbReference type="PANTHER" id="PTHR43568">
    <property type="entry name" value="P PROTEIN"/>
    <property type="match status" value="1"/>
</dbReference>
<feature type="transmembrane region" description="Helical" evidence="8">
    <location>
        <begin position="345"/>
        <end position="364"/>
    </location>
</feature>
<keyword evidence="6 8" id="KW-1133">Transmembrane helix</keyword>
<dbReference type="Pfam" id="PF03600">
    <property type="entry name" value="CitMHS"/>
    <property type="match status" value="1"/>
</dbReference>
<name>A0A1M4E511_9ACTN</name>
<proteinExistence type="inferred from homology"/>
<evidence type="ECO:0000259" key="9">
    <source>
        <dbReference type="Pfam" id="PF03600"/>
    </source>
</evidence>
<gene>
    <name evidence="10" type="ORF">BN4615_P3386</name>
</gene>
<keyword evidence="7 8" id="KW-0472">Membrane</keyword>
<comment type="similarity">
    <text evidence="2">Belongs to the CitM (TC 2.A.11) transporter family.</text>
</comment>
<feature type="domain" description="Citrate transporter-like" evidence="9">
    <location>
        <begin position="46"/>
        <end position="400"/>
    </location>
</feature>
<comment type="subcellular location">
    <subcellularLocation>
        <location evidence="1">Cell membrane</location>
        <topology evidence="1">Multi-pass membrane protein</topology>
    </subcellularLocation>
</comment>
<dbReference type="InterPro" id="IPR004680">
    <property type="entry name" value="Cit_transptr-like_dom"/>
</dbReference>
<dbReference type="GO" id="GO:0015105">
    <property type="term" value="F:arsenite transmembrane transporter activity"/>
    <property type="evidence" value="ECO:0007669"/>
    <property type="project" value="InterPro"/>
</dbReference>
<evidence type="ECO:0000256" key="8">
    <source>
        <dbReference type="SAM" id="Phobius"/>
    </source>
</evidence>
<feature type="transmembrane region" description="Helical" evidence="8">
    <location>
        <begin position="283"/>
        <end position="300"/>
    </location>
</feature>
<feature type="transmembrane region" description="Helical" evidence="8">
    <location>
        <begin position="124"/>
        <end position="142"/>
    </location>
</feature>
<dbReference type="EMBL" id="LT559118">
    <property type="protein sequence ID" value="SBO93870.1"/>
    <property type="molecule type" value="Genomic_DNA"/>
</dbReference>
<evidence type="ECO:0000256" key="2">
    <source>
        <dbReference type="ARBA" id="ARBA00009843"/>
    </source>
</evidence>
<dbReference type="InterPro" id="IPR051475">
    <property type="entry name" value="Diverse_Ion_Transporter"/>
</dbReference>
<evidence type="ECO:0000256" key="5">
    <source>
        <dbReference type="ARBA" id="ARBA00022692"/>
    </source>
</evidence>
<evidence type="ECO:0000256" key="4">
    <source>
        <dbReference type="ARBA" id="ARBA00022475"/>
    </source>
</evidence>
<keyword evidence="5 8" id="KW-0812">Transmembrane</keyword>
<feature type="transmembrane region" description="Helical" evidence="8">
    <location>
        <begin position="434"/>
        <end position="455"/>
    </location>
</feature>
<evidence type="ECO:0000313" key="10">
    <source>
        <dbReference type="EMBL" id="SBO93870.1"/>
    </source>
</evidence>
<keyword evidence="4" id="KW-1003">Cell membrane</keyword>
<organism evidence="10">
    <name type="scientific">Nonomuraea gerenzanensis</name>
    <dbReference type="NCBI Taxonomy" id="93944"/>
    <lineage>
        <taxon>Bacteria</taxon>
        <taxon>Bacillati</taxon>
        <taxon>Actinomycetota</taxon>
        <taxon>Actinomycetes</taxon>
        <taxon>Streptosporangiales</taxon>
        <taxon>Streptosporangiaceae</taxon>
        <taxon>Nonomuraea</taxon>
    </lineage>
</organism>
<feature type="transmembrane region" description="Helical" evidence="8">
    <location>
        <begin position="256"/>
        <end position="277"/>
    </location>
</feature>
<dbReference type="PRINTS" id="PR00758">
    <property type="entry name" value="ARSENICPUMP"/>
</dbReference>
<feature type="transmembrane region" description="Helical" evidence="8">
    <location>
        <begin position="85"/>
        <end position="103"/>
    </location>
</feature>
<feature type="transmembrane region" description="Helical" evidence="8">
    <location>
        <begin position="58"/>
        <end position="79"/>
    </location>
</feature>
<evidence type="ECO:0000256" key="7">
    <source>
        <dbReference type="ARBA" id="ARBA00023136"/>
    </source>
</evidence>
<protein>
    <submittedName>
        <fullName evidence="10">Na+/H+ antiporter NhaD type</fullName>
    </submittedName>
</protein>
<evidence type="ECO:0000256" key="3">
    <source>
        <dbReference type="ARBA" id="ARBA00022448"/>
    </source>
</evidence>
<feature type="transmembrane region" description="Helical" evidence="8">
    <location>
        <begin position="27"/>
        <end position="49"/>
    </location>
</feature>
<dbReference type="InterPro" id="IPR000802">
    <property type="entry name" value="Arsenical_pump_ArsB"/>
</dbReference>
<keyword evidence="3" id="KW-0813">Transport</keyword>
<dbReference type="CDD" id="cd01116">
    <property type="entry name" value="P_permease"/>
    <property type="match status" value="1"/>
</dbReference>
<feature type="transmembrane region" description="Helical" evidence="8">
    <location>
        <begin position="205"/>
        <end position="228"/>
    </location>
</feature>
<dbReference type="AlphaFoldDB" id="A0A1M4E511"/>